<evidence type="ECO:0000313" key="10">
    <source>
        <dbReference type="Proteomes" id="UP000515349"/>
    </source>
</evidence>
<proteinExistence type="predicted"/>
<evidence type="ECO:0000256" key="5">
    <source>
        <dbReference type="ARBA" id="ARBA00022777"/>
    </source>
</evidence>
<dbReference type="GO" id="GO:0004721">
    <property type="term" value="F:phosphoprotein phosphatase activity"/>
    <property type="evidence" value="ECO:0007669"/>
    <property type="project" value="TreeGrafter"/>
</dbReference>
<dbReference type="PANTHER" id="PTHR45453:SF1">
    <property type="entry name" value="PHOSPHATE REGULON SENSOR PROTEIN PHOR"/>
    <property type="match status" value="1"/>
</dbReference>
<evidence type="ECO:0000259" key="7">
    <source>
        <dbReference type="PROSITE" id="PS50109"/>
    </source>
</evidence>
<dbReference type="EMBL" id="JACEUX010000001">
    <property type="protein sequence ID" value="MBA5245598.1"/>
    <property type="molecule type" value="Genomic_DNA"/>
</dbReference>
<keyword evidence="5 9" id="KW-0418">Kinase</keyword>
<evidence type="ECO:0000256" key="4">
    <source>
        <dbReference type="ARBA" id="ARBA00022679"/>
    </source>
</evidence>
<comment type="catalytic activity">
    <reaction evidence="1">
        <text>ATP + protein L-histidine = ADP + protein N-phospho-L-histidine.</text>
        <dbReference type="EC" id="2.7.13.3"/>
    </reaction>
</comment>
<dbReference type="KEGG" id="cbau:H1R16_02995"/>
<dbReference type="Pfam" id="PF02518">
    <property type="entry name" value="HATPase_c"/>
    <property type="match status" value="1"/>
</dbReference>
<dbReference type="GO" id="GO:0000155">
    <property type="term" value="F:phosphorelay sensor kinase activity"/>
    <property type="evidence" value="ECO:0007669"/>
    <property type="project" value="TreeGrafter"/>
</dbReference>
<dbReference type="InterPro" id="IPR003594">
    <property type="entry name" value="HATPase_dom"/>
</dbReference>
<keyword evidence="3" id="KW-0597">Phosphoprotein</keyword>
<dbReference type="GO" id="GO:0005886">
    <property type="term" value="C:plasma membrane"/>
    <property type="evidence" value="ECO:0007669"/>
    <property type="project" value="TreeGrafter"/>
</dbReference>
<dbReference type="SUPFAM" id="SSF55874">
    <property type="entry name" value="ATPase domain of HSP90 chaperone/DNA topoisomerase II/histidine kinase"/>
    <property type="match status" value="1"/>
</dbReference>
<name>A0A7D7RL81_9FLAO</name>
<dbReference type="EMBL" id="CP059472">
    <property type="protein sequence ID" value="QMS98992.1"/>
    <property type="molecule type" value="Genomic_DNA"/>
</dbReference>
<reference evidence="9 10" key="1">
    <citation type="submission" date="2020-07" db="EMBL/GenBank/DDBJ databases">
        <title>Chryseobacterium sp.cx-624.</title>
        <authorList>
            <person name="Yang C."/>
        </authorList>
    </citation>
    <scope>NUCLEOTIDE SEQUENCE [LARGE SCALE GENOMIC DNA]</scope>
    <source>
        <strain evidence="9">Cx-624</strain>
        <strain evidence="10">cx-624</strain>
    </source>
</reference>
<dbReference type="InterPro" id="IPR036890">
    <property type="entry name" value="HATPase_C_sf"/>
</dbReference>
<dbReference type="InterPro" id="IPR004358">
    <property type="entry name" value="Sig_transdc_His_kin-like_C"/>
</dbReference>
<sequence length="244" mass="27370">MNDTINDLHSKIENLKNEISFKNGLISILSHDSRSMFGNFLWLTAALEQETITKEDFFKMLPQVKSDAQKNLQTVQDSTAWLKTQYGDFKIKPEKIAVIGLFQHLEEKYAGGLKEKNLSFRFQGDTSAFIETDRILIEFVLDKILNNAVKYSMPGQDIYLNVITEEAQVILSVTDSGTGMDEKFLANIYTYDNPVFQGTAGETGVGLSLKIVKNFISLMQGSIEIISSADKGTTVSLFLPKMNE</sequence>
<gene>
    <name evidence="9" type="ORF">H1R16_02995</name>
    <name evidence="8" type="ORF">H2507_00280</name>
</gene>
<evidence type="ECO:0000256" key="6">
    <source>
        <dbReference type="ARBA" id="ARBA00023012"/>
    </source>
</evidence>
<dbReference type="SMART" id="SM00387">
    <property type="entry name" value="HATPase_c"/>
    <property type="match status" value="1"/>
</dbReference>
<evidence type="ECO:0000313" key="11">
    <source>
        <dbReference type="Proteomes" id="UP000539710"/>
    </source>
</evidence>
<keyword evidence="4" id="KW-0808">Transferase</keyword>
<evidence type="ECO:0000256" key="3">
    <source>
        <dbReference type="ARBA" id="ARBA00022553"/>
    </source>
</evidence>
<keyword evidence="11" id="KW-1185">Reference proteome</keyword>
<dbReference type="EC" id="2.7.13.3" evidence="2"/>
<evidence type="ECO:0000313" key="8">
    <source>
        <dbReference type="EMBL" id="MBA5245598.1"/>
    </source>
</evidence>
<reference evidence="8" key="3">
    <citation type="submission" date="2020-07" db="EMBL/GenBank/DDBJ databases">
        <authorList>
            <person name="Yang C."/>
        </authorList>
    </citation>
    <scope>NUCLEOTIDE SEQUENCE</scope>
    <source>
        <strain evidence="8">Cx-624</strain>
    </source>
</reference>
<organism evidence="9 10">
    <name type="scientific">Marnyiella aurantia</name>
    <dbReference type="NCBI Taxonomy" id="2758037"/>
    <lineage>
        <taxon>Bacteria</taxon>
        <taxon>Pseudomonadati</taxon>
        <taxon>Bacteroidota</taxon>
        <taxon>Flavobacteriia</taxon>
        <taxon>Flavobacteriales</taxon>
        <taxon>Weeksellaceae</taxon>
        <taxon>Marnyiella</taxon>
    </lineage>
</organism>
<accession>A0A7D7RL81</accession>
<feature type="domain" description="Histidine kinase" evidence="7">
    <location>
        <begin position="28"/>
        <end position="243"/>
    </location>
</feature>
<protein>
    <recommendedName>
        <fullName evidence="2">histidine kinase</fullName>
        <ecNumber evidence="2">2.7.13.3</ecNumber>
    </recommendedName>
</protein>
<dbReference type="InterPro" id="IPR050351">
    <property type="entry name" value="BphY/WalK/GraS-like"/>
</dbReference>
<reference evidence="11" key="2">
    <citation type="submission" date="2020-07" db="EMBL/GenBank/DDBJ databases">
        <title>Flavobacterium sp. xlx-214.</title>
        <authorList>
            <person name="Yang C."/>
        </authorList>
    </citation>
    <scope>NUCLEOTIDE SEQUENCE [LARGE SCALE GENOMIC DNA]</scope>
    <source>
        <strain evidence="11">CX-624</strain>
    </source>
</reference>
<dbReference type="GO" id="GO:0016036">
    <property type="term" value="P:cellular response to phosphate starvation"/>
    <property type="evidence" value="ECO:0007669"/>
    <property type="project" value="TreeGrafter"/>
</dbReference>
<dbReference type="AlphaFoldDB" id="A0A7D7RL81"/>
<keyword evidence="6" id="KW-0902">Two-component regulatory system</keyword>
<dbReference type="InterPro" id="IPR005467">
    <property type="entry name" value="His_kinase_dom"/>
</dbReference>
<dbReference type="PROSITE" id="PS50109">
    <property type="entry name" value="HIS_KIN"/>
    <property type="match status" value="1"/>
</dbReference>
<evidence type="ECO:0000256" key="2">
    <source>
        <dbReference type="ARBA" id="ARBA00012438"/>
    </source>
</evidence>
<dbReference type="RefSeq" id="WP_181885725.1">
    <property type="nucleotide sequence ID" value="NZ_CP059472.1"/>
</dbReference>
<dbReference type="Gene3D" id="3.30.565.10">
    <property type="entry name" value="Histidine kinase-like ATPase, C-terminal domain"/>
    <property type="match status" value="1"/>
</dbReference>
<dbReference type="PANTHER" id="PTHR45453">
    <property type="entry name" value="PHOSPHATE REGULON SENSOR PROTEIN PHOR"/>
    <property type="match status" value="1"/>
</dbReference>
<dbReference type="Proteomes" id="UP000539710">
    <property type="component" value="Unassembled WGS sequence"/>
</dbReference>
<evidence type="ECO:0000256" key="1">
    <source>
        <dbReference type="ARBA" id="ARBA00000085"/>
    </source>
</evidence>
<dbReference type="Proteomes" id="UP000515349">
    <property type="component" value="Chromosome"/>
</dbReference>
<dbReference type="PRINTS" id="PR00344">
    <property type="entry name" value="BCTRLSENSOR"/>
</dbReference>
<evidence type="ECO:0000313" key="9">
    <source>
        <dbReference type="EMBL" id="QMS98992.1"/>
    </source>
</evidence>